<dbReference type="AlphaFoldDB" id="A0A066RRN1"/>
<keyword evidence="7" id="KW-1133">Transmembrane helix</keyword>
<evidence type="ECO:0000256" key="9">
    <source>
        <dbReference type="RuleBase" id="RU365093"/>
    </source>
</evidence>
<accession>A0A066RRN1</accession>
<reference evidence="13 14" key="1">
    <citation type="submission" date="2014-04" db="EMBL/GenBank/DDBJ databases">
        <title>Draft genome sequence of Photobacterium halotolerans S2753: a solonamide, ngercheumicin and holomycin producer.</title>
        <authorList>
            <person name="Machado H.R."/>
            <person name="Gram L."/>
        </authorList>
    </citation>
    <scope>NUCLEOTIDE SEQUENCE [LARGE SCALE GENOMIC DNA]</scope>
    <source>
        <strain evidence="13 14">S2753</strain>
    </source>
</reference>
<keyword evidence="6" id="KW-0812">Transmembrane</keyword>
<dbReference type="InterPro" id="IPR058982">
    <property type="entry name" value="Beta-barrel_AprE"/>
</dbReference>
<dbReference type="InterPro" id="IPR010129">
    <property type="entry name" value="T1SS_HlyD"/>
</dbReference>
<dbReference type="GO" id="GO:0005886">
    <property type="term" value="C:plasma membrane"/>
    <property type="evidence" value="ECO:0007669"/>
    <property type="project" value="UniProtKB-SubCell"/>
</dbReference>
<organism evidence="13 14">
    <name type="scientific">Photobacterium galatheae</name>
    <dbReference type="NCBI Taxonomy" id="1654360"/>
    <lineage>
        <taxon>Bacteria</taxon>
        <taxon>Pseudomonadati</taxon>
        <taxon>Pseudomonadota</taxon>
        <taxon>Gammaproteobacteria</taxon>
        <taxon>Vibrionales</taxon>
        <taxon>Vibrionaceae</taxon>
        <taxon>Photobacterium</taxon>
    </lineage>
</organism>
<evidence type="ECO:0000259" key="11">
    <source>
        <dbReference type="Pfam" id="PF25917"/>
    </source>
</evidence>
<dbReference type="InterPro" id="IPR050739">
    <property type="entry name" value="MFP"/>
</dbReference>
<dbReference type="Pfam" id="PF26002">
    <property type="entry name" value="Beta-barrel_AprE"/>
    <property type="match status" value="1"/>
</dbReference>
<name>A0A066RRN1_9GAMM</name>
<evidence type="ECO:0000256" key="5">
    <source>
        <dbReference type="ARBA" id="ARBA00022519"/>
    </source>
</evidence>
<evidence type="ECO:0000313" key="13">
    <source>
        <dbReference type="EMBL" id="KDM91756.1"/>
    </source>
</evidence>
<comment type="subcellular location">
    <subcellularLocation>
        <location evidence="1 9">Cell inner membrane</location>
        <topology evidence="1 9">Single-pass membrane protein</topology>
    </subcellularLocation>
</comment>
<keyword evidence="3 9" id="KW-0813">Transport</keyword>
<keyword evidence="4 9" id="KW-1003">Cell membrane</keyword>
<dbReference type="InterPro" id="IPR006144">
    <property type="entry name" value="Secretion_HlyD_CS"/>
</dbReference>
<dbReference type="PANTHER" id="PTHR30386:SF27">
    <property type="entry name" value="MEMBRANE FUSION PROTEIN (MFP) FAMILY PROTEIN"/>
    <property type="match status" value="1"/>
</dbReference>
<dbReference type="RefSeq" id="WP_036751655.1">
    <property type="nucleotide sequence ID" value="NZ_JAGSGC010000001.1"/>
</dbReference>
<feature type="domain" description="AprE-like beta-barrel" evidence="12">
    <location>
        <begin position="341"/>
        <end position="429"/>
    </location>
</feature>
<comment type="similarity">
    <text evidence="2 9">Belongs to the membrane fusion protein (MFP) (TC 8.A.1) family.</text>
</comment>
<keyword evidence="10" id="KW-0175">Coiled coil</keyword>
<evidence type="ECO:0000256" key="7">
    <source>
        <dbReference type="ARBA" id="ARBA00022989"/>
    </source>
</evidence>
<evidence type="ECO:0000256" key="3">
    <source>
        <dbReference type="ARBA" id="ARBA00022448"/>
    </source>
</evidence>
<evidence type="ECO:0000256" key="6">
    <source>
        <dbReference type="ARBA" id="ARBA00022692"/>
    </source>
</evidence>
<dbReference type="Gene3D" id="2.40.30.170">
    <property type="match status" value="1"/>
</dbReference>
<proteinExistence type="inferred from homology"/>
<feature type="coiled-coil region" evidence="10">
    <location>
        <begin position="176"/>
        <end position="210"/>
    </location>
</feature>
<evidence type="ECO:0000256" key="10">
    <source>
        <dbReference type="SAM" id="Coils"/>
    </source>
</evidence>
<sequence>MFNRWLKRVAKVTMEPEFSPAMVRLQQRPPAIAAQCLIGVVCALALAVGLWATLGTVNILVTGYGKVETVTHMTRIQPVAVGKIRRLLVEEGEHVDAGQLLLELDTTEFDVDKQHLERKLAYQQIIIERLAMTDRAFRDGHWVSQPLSPVPSLEPEFIEHQQLKMASDILSYFADLAQYDSQVTEKQAELAELNALISKLEQLLTISTEQEQAKRVLSEQKLFSRLDWLEERRNLIADEQELVVLRQRVGRMNASIQQIQQEKKSFQARKESQLAAERLSALEALSTAREELKRMNTRIAHSLLHAPVSGVVHQLQAYRAGEVLVEAQPVMQIIPDQTPLEVVVYVPNKDIGFIQEGVKAIVKVESYPYTQYGTLSGVVKNISPDTIELNQAGFFYEVKITLDQQAIPYQGRELTLSPGMAVMAEMKTGKRKMIDYFLSPLIEMKDSAFSER</sequence>
<evidence type="ECO:0000256" key="8">
    <source>
        <dbReference type="ARBA" id="ARBA00023136"/>
    </source>
</evidence>
<dbReference type="PANTHER" id="PTHR30386">
    <property type="entry name" value="MEMBRANE FUSION SUBUNIT OF EMRAB-TOLC MULTIDRUG EFFLUX PUMP"/>
    <property type="match status" value="1"/>
</dbReference>
<evidence type="ECO:0000256" key="2">
    <source>
        <dbReference type="ARBA" id="ARBA00009477"/>
    </source>
</evidence>
<keyword evidence="14" id="KW-1185">Reference proteome</keyword>
<feature type="coiled-coil region" evidence="10">
    <location>
        <begin position="242"/>
        <end position="276"/>
    </location>
</feature>
<dbReference type="Gene3D" id="2.40.50.100">
    <property type="match status" value="1"/>
</dbReference>
<evidence type="ECO:0000256" key="4">
    <source>
        <dbReference type="ARBA" id="ARBA00022475"/>
    </source>
</evidence>
<evidence type="ECO:0000256" key="1">
    <source>
        <dbReference type="ARBA" id="ARBA00004377"/>
    </source>
</evidence>
<evidence type="ECO:0000259" key="12">
    <source>
        <dbReference type="Pfam" id="PF26002"/>
    </source>
</evidence>
<dbReference type="SUPFAM" id="SSF111369">
    <property type="entry name" value="HlyD-like secretion proteins"/>
    <property type="match status" value="1"/>
</dbReference>
<keyword evidence="5 9" id="KW-0997">Cell inner membrane</keyword>
<dbReference type="PRINTS" id="PR01490">
    <property type="entry name" value="RTXTOXIND"/>
</dbReference>
<dbReference type="PROSITE" id="PS00543">
    <property type="entry name" value="HLYD_FAMILY"/>
    <property type="match status" value="1"/>
</dbReference>
<protein>
    <recommendedName>
        <fullName evidence="9">Membrane fusion protein (MFP) family protein</fullName>
    </recommendedName>
</protein>
<dbReference type="Proteomes" id="UP000027192">
    <property type="component" value="Unassembled WGS sequence"/>
</dbReference>
<dbReference type="STRING" id="1654360.EA58_09600"/>
<dbReference type="GO" id="GO:0009306">
    <property type="term" value="P:protein secretion"/>
    <property type="evidence" value="ECO:0007669"/>
    <property type="project" value="InterPro"/>
</dbReference>
<dbReference type="OrthoDB" id="9775513at2"/>
<feature type="domain" description="Multidrug resistance protein MdtA-like barrel-sandwich hybrid" evidence="11">
    <location>
        <begin position="76"/>
        <end position="329"/>
    </location>
</feature>
<keyword evidence="8" id="KW-0472">Membrane</keyword>
<comment type="caution">
    <text evidence="13">The sequence shown here is derived from an EMBL/GenBank/DDBJ whole genome shotgun (WGS) entry which is preliminary data.</text>
</comment>
<dbReference type="NCBIfam" id="TIGR01843">
    <property type="entry name" value="type_I_hlyD"/>
    <property type="match status" value="1"/>
</dbReference>
<dbReference type="Pfam" id="PF25917">
    <property type="entry name" value="BSH_RND"/>
    <property type="match status" value="1"/>
</dbReference>
<evidence type="ECO:0000313" key="14">
    <source>
        <dbReference type="Proteomes" id="UP000027192"/>
    </source>
</evidence>
<gene>
    <name evidence="13" type="ORF">EA58_09600</name>
</gene>
<dbReference type="InterPro" id="IPR058625">
    <property type="entry name" value="MdtA-like_BSH"/>
</dbReference>
<dbReference type="EMBL" id="JMIB01000018">
    <property type="protein sequence ID" value="KDM91756.1"/>
    <property type="molecule type" value="Genomic_DNA"/>
</dbReference>